<evidence type="ECO:0000256" key="7">
    <source>
        <dbReference type="ARBA" id="ARBA00022777"/>
    </source>
</evidence>
<dbReference type="RefSeq" id="WP_199870091.1">
    <property type="nucleotide sequence ID" value="NZ_JAAGPU010000017.1"/>
</dbReference>
<accession>A0A6M0H3D4</accession>
<evidence type="ECO:0000256" key="1">
    <source>
        <dbReference type="ARBA" id="ARBA00000085"/>
    </source>
</evidence>
<dbReference type="Proteomes" id="UP000481872">
    <property type="component" value="Unassembled WGS sequence"/>
</dbReference>
<keyword evidence="6 11" id="KW-0812">Transmembrane</keyword>
<dbReference type="Gene3D" id="1.10.287.130">
    <property type="match status" value="1"/>
</dbReference>
<dbReference type="PROSITE" id="PS50109">
    <property type="entry name" value="HIS_KIN"/>
    <property type="match status" value="1"/>
</dbReference>
<comment type="subcellular location">
    <subcellularLocation>
        <location evidence="2">Membrane</location>
        <topology evidence="2">Multi-pass membrane protein</topology>
    </subcellularLocation>
</comment>
<sequence length="474" mass="54674">MLKKYSIKKQFISTFFLALIFSLISFVILFLIFMYILNSNMLYPANYYERQIPKIEDYIMKCGDNILNETEKGNLENIIPTEGIKYKVYNLKNKSSYGNLQIKDEDNNSILKKLNTVDINAFNNVTKVVPIISNNGTLEGVVYLNYNLKASINPHKKLIGTVLGVVTLLSPFIFIIIYSIIFGRKLSKNLNEPFKQLIEASNKIQVQDLDFKLNYPYDNEIGKLMKSFESMRVELDKTLTKQWETEKEKTDMINALSHDLRTPLTVIKGHVELLQDGSYKNEERLLRYLNSMENSVNRAVLLVEDLNLLSKLENPDFTLQVEQINVKSFLEDKIEEYIPFSNKKNIKLSLNEINIDANTTFFLDRLRISQVLDNIITNGLRFSPEGGKIQIDVEYEKENLFFKVCDSGEGFNEEDLKNIFTKFYRGDKSRRKSTGNSGLGLYISKSLVEKHNGNIKAYNSEDSGAIIEFFIKNP</sequence>
<dbReference type="InterPro" id="IPR036097">
    <property type="entry name" value="HisK_dim/P_sf"/>
</dbReference>
<dbReference type="SMART" id="SM00304">
    <property type="entry name" value="HAMP"/>
    <property type="match status" value="1"/>
</dbReference>
<dbReference type="Gene3D" id="3.30.565.10">
    <property type="entry name" value="Histidine kinase-like ATPase, C-terminal domain"/>
    <property type="match status" value="1"/>
</dbReference>
<dbReference type="Gene3D" id="6.10.340.10">
    <property type="match status" value="1"/>
</dbReference>
<dbReference type="PANTHER" id="PTHR45528:SF8">
    <property type="entry name" value="HISTIDINE KINASE"/>
    <property type="match status" value="1"/>
</dbReference>
<evidence type="ECO:0000313" key="15">
    <source>
        <dbReference type="Proteomes" id="UP000481872"/>
    </source>
</evidence>
<reference evidence="14 15" key="1">
    <citation type="submission" date="2020-02" db="EMBL/GenBank/DDBJ databases">
        <title>Genome assembly of a novel Clostridium senegalense strain.</title>
        <authorList>
            <person name="Gupta T.B."/>
            <person name="Jauregui R."/>
            <person name="Maclean P."/>
            <person name="Nawarathana A."/>
            <person name="Brightwell G."/>
        </authorList>
    </citation>
    <scope>NUCLEOTIDE SEQUENCE [LARGE SCALE GENOMIC DNA]</scope>
    <source>
        <strain evidence="14 15">AGRFS4</strain>
    </source>
</reference>
<evidence type="ECO:0000256" key="9">
    <source>
        <dbReference type="ARBA" id="ARBA00023012"/>
    </source>
</evidence>
<feature type="domain" description="HAMP" evidence="13">
    <location>
        <begin position="188"/>
        <end position="240"/>
    </location>
</feature>
<dbReference type="InterPro" id="IPR036890">
    <property type="entry name" value="HATPase_C_sf"/>
</dbReference>
<evidence type="ECO:0000256" key="2">
    <source>
        <dbReference type="ARBA" id="ARBA00004141"/>
    </source>
</evidence>
<dbReference type="PANTHER" id="PTHR45528">
    <property type="entry name" value="SENSOR HISTIDINE KINASE CPXA"/>
    <property type="match status" value="1"/>
</dbReference>
<dbReference type="InterPro" id="IPR003660">
    <property type="entry name" value="HAMP_dom"/>
</dbReference>
<keyword evidence="15" id="KW-1185">Reference proteome</keyword>
<evidence type="ECO:0000259" key="13">
    <source>
        <dbReference type="PROSITE" id="PS50885"/>
    </source>
</evidence>
<dbReference type="GO" id="GO:0005886">
    <property type="term" value="C:plasma membrane"/>
    <property type="evidence" value="ECO:0007669"/>
    <property type="project" value="TreeGrafter"/>
</dbReference>
<organism evidence="14 15">
    <name type="scientific">Clostridium senegalense</name>
    <dbReference type="NCBI Taxonomy" id="1465809"/>
    <lineage>
        <taxon>Bacteria</taxon>
        <taxon>Bacillati</taxon>
        <taxon>Bacillota</taxon>
        <taxon>Clostridia</taxon>
        <taxon>Eubacteriales</taxon>
        <taxon>Clostridiaceae</taxon>
        <taxon>Clostridium</taxon>
    </lineage>
</organism>
<dbReference type="InterPro" id="IPR003594">
    <property type="entry name" value="HATPase_dom"/>
</dbReference>
<dbReference type="PROSITE" id="PS50885">
    <property type="entry name" value="HAMP"/>
    <property type="match status" value="1"/>
</dbReference>
<evidence type="ECO:0000256" key="11">
    <source>
        <dbReference type="SAM" id="Phobius"/>
    </source>
</evidence>
<dbReference type="EMBL" id="JAAGPU010000017">
    <property type="protein sequence ID" value="NEU05225.1"/>
    <property type="molecule type" value="Genomic_DNA"/>
</dbReference>
<keyword evidence="9" id="KW-0902">Two-component regulatory system</keyword>
<dbReference type="GO" id="GO:0000155">
    <property type="term" value="F:phosphorelay sensor kinase activity"/>
    <property type="evidence" value="ECO:0007669"/>
    <property type="project" value="InterPro"/>
</dbReference>
<keyword evidence="7 14" id="KW-0418">Kinase</keyword>
<keyword evidence="8 11" id="KW-1133">Transmembrane helix</keyword>
<feature type="transmembrane region" description="Helical" evidence="11">
    <location>
        <begin position="12"/>
        <end position="37"/>
    </location>
</feature>
<feature type="domain" description="Histidine kinase" evidence="12">
    <location>
        <begin position="255"/>
        <end position="474"/>
    </location>
</feature>
<evidence type="ECO:0000256" key="4">
    <source>
        <dbReference type="ARBA" id="ARBA00022553"/>
    </source>
</evidence>
<protein>
    <recommendedName>
        <fullName evidence="3">histidine kinase</fullName>
        <ecNumber evidence="3">2.7.13.3</ecNumber>
    </recommendedName>
</protein>
<evidence type="ECO:0000256" key="3">
    <source>
        <dbReference type="ARBA" id="ARBA00012438"/>
    </source>
</evidence>
<dbReference type="SMART" id="SM00388">
    <property type="entry name" value="HisKA"/>
    <property type="match status" value="1"/>
</dbReference>
<evidence type="ECO:0000256" key="10">
    <source>
        <dbReference type="ARBA" id="ARBA00023136"/>
    </source>
</evidence>
<dbReference type="Pfam" id="PF00512">
    <property type="entry name" value="HisKA"/>
    <property type="match status" value="1"/>
</dbReference>
<dbReference type="InterPro" id="IPR005467">
    <property type="entry name" value="His_kinase_dom"/>
</dbReference>
<dbReference type="InterPro" id="IPR003661">
    <property type="entry name" value="HisK_dim/P_dom"/>
</dbReference>
<evidence type="ECO:0000313" key="14">
    <source>
        <dbReference type="EMBL" id="NEU05225.1"/>
    </source>
</evidence>
<gene>
    <name evidence="14" type="ORF">G3M99_10250</name>
</gene>
<dbReference type="FunFam" id="3.30.565.10:FF:000006">
    <property type="entry name" value="Sensor histidine kinase WalK"/>
    <property type="match status" value="1"/>
</dbReference>
<name>A0A6M0H3D4_9CLOT</name>
<dbReference type="Pfam" id="PF00672">
    <property type="entry name" value="HAMP"/>
    <property type="match status" value="1"/>
</dbReference>
<comment type="caution">
    <text evidence="14">The sequence shown here is derived from an EMBL/GenBank/DDBJ whole genome shotgun (WGS) entry which is preliminary data.</text>
</comment>
<dbReference type="SMART" id="SM00387">
    <property type="entry name" value="HATPase_c"/>
    <property type="match status" value="1"/>
</dbReference>
<dbReference type="EC" id="2.7.13.3" evidence="3"/>
<keyword evidence="4" id="KW-0597">Phosphoprotein</keyword>
<keyword evidence="10 11" id="KW-0472">Membrane</keyword>
<dbReference type="CDD" id="cd00082">
    <property type="entry name" value="HisKA"/>
    <property type="match status" value="1"/>
</dbReference>
<evidence type="ECO:0000256" key="8">
    <source>
        <dbReference type="ARBA" id="ARBA00022989"/>
    </source>
</evidence>
<keyword evidence="5" id="KW-0808">Transferase</keyword>
<comment type="catalytic activity">
    <reaction evidence="1">
        <text>ATP + protein L-histidine = ADP + protein N-phospho-L-histidine.</text>
        <dbReference type="EC" id="2.7.13.3"/>
    </reaction>
</comment>
<evidence type="ECO:0000256" key="6">
    <source>
        <dbReference type="ARBA" id="ARBA00022692"/>
    </source>
</evidence>
<dbReference type="PRINTS" id="PR01780">
    <property type="entry name" value="LANTIREGPROT"/>
</dbReference>
<dbReference type="SUPFAM" id="SSF158472">
    <property type="entry name" value="HAMP domain-like"/>
    <property type="match status" value="1"/>
</dbReference>
<dbReference type="InterPro" id="IPR008358">
    <property type="entry name" value="Sig_transdc_His_kin/Pase_MprB"/>
</dbReference>
<evidence type="ECO:0000256" key="5">
    <source>
        <dbReference type="ARBA" id="ARBA00022679"/>
    </source>
</evidence>
<evidence type="ECO:0000259" key="12">
    <source>
        <dbReference type="PROSITE" id="PS50109"/>
    </source>
</evidence>
<dbReference type="SUPFAM" id="SSF47384">
    <property type="entry name" value="Homodimeric domain of signal transducing histidine kinase"/>
    <property type="match status" value="1"/>
</dbReference>
<dbReference type="SUPFAM" id="SSF55874">
    <property type="entry name" value="ATPase domain of HSP90 chaperone/DNA topoisomerase II/histidine kinase"/>
    <property type="match status" value="1"/>
</dbReference>
<dbReference type="CDD" id="cd06225">
    <property type="entry name" value="HAMP"/>
    <property type="match status" value="1"/>
</dbReference>
<feature type="transmembrane region" description="Helical" evidence="11">
    <location>
        <begin position="158"/>
        <end position="181"/>
    </location>
</feature>
<dbReference type="InterPro" id="IPR050398">
    <property type="entry name" value="HssS/ArlS-like"/>
</dbReference>
<proteinExistence type="predicted"/>
<dbReference type="Pfam" id="PF02518">
    <property type="entry name" value="HATPase_c"/>
    <property type="match status" value="1"/>
</dbReference>
<dbReference type="AlphaFoldDB" id="A0A6M0H3D4"/>